<proteinExistence type="predicted"/>
<protein>
    <submittedName>
        <fullName evidence="1">Uncharacterized protein</fullName>
    </submittedName>
</protein>
<dbReference type="AlphaFoldDB" id="A0A165QH52"/>
<organism evidence="1 2">
    <name type="scientific">Neolentinus lepideus HHB14362 ss-1</name>
    <dbReference type="NCBI Taxonomy" id="1314782"/>
    <lineage>
        <taxon>Eukaryota</taxon>
        <taxon>Fungi</taxon>
        <taxon>Dikarya</taxon>
        <taxon>Basidiomycota</taxon>
        <taxon>Agaricomycotina</taxon>
        <taxon>Agaricomycetes</taxon>
        <taxon>Gloeophyllales</taxon>
        <taxon>Gloeophyllaceae</taxon>
        <taxon>Neolentinus</taxon>
    </lineage>
</organism>
<evidence type="ECO:0000313" key="2">
    <source>
        <dbReference type="Proteomes" id="UP000076761"/>
    </source>
</evidence>
<dbReference type="Proteomes" id="UP000076761">
    <property type="component" value="Unassembled WGS sequence"/>
</dbReference>
<name>A0A165QH52_9AGAM</name>
<evidence type="ECO:0000313" key="1">
    <source>
        <dbReference type="EMBL" id="KZT22425.1"/>
    </source>
</evidence>
<accession>A0A165QH52</accession>
<sequence length="100" mass="11195">MSTHLSTAGRSPWKCHTRLKESAPAPPLHNTIIFKELDHMWCILGSSGWRGECKSLLLTPERARRSERLTNSVIGATTHHIVCSLMLLSADAVRHGRKLK</sequence>
<dbReference type="InParanoid" id="A0A165QH52"/>
<keyword evidence="2" id="KW-1185">Reference proteome</keyword>
<gene>
    <name evidence="1" type="ORF">NEOLEDRAFT_662486</name>
</gene>
<reference evidence="1 2" key="1">
    <citation type="journal article" date="2016" name="Mol. Biol. Evol.">
        <title>Comparative Genomics of Early-Diverging Mushroom-Forming Fungi Provides Insights into the Origins of Lignocellulose Decay Capabilities.</title>
        <authorList>
            <person name="Nagy L.G."/>
            <person name="Riley R."/>
            <person name="Tritt A."/>
            <person name="Adam C."/>
            <person name="Daum C."/>
            <person name="Floudas D."/>
            <person name="Sun H."/>
            <person name="Yadav J.S."/>
            <person name="Pangilinan J."/>
            <person name="Larsson K.H."/>
            <person name="Matsuura K."/>
            <person name="Barry K."/>
            <person name="Labutti K."/>
            <person name="Kuo R."/>
            <person name="Ohm R.A."/>
            <person name="Bhattacharya S.S."/>
            <person name="Shirouzu T."/>
            <person name="Yoshinaga Y."/>
            <person name="Martin F.M."/>
            <person name="Grigoriev I.V."/>
            <person name="Hibbett D.S."/>
        </authorList>
    </citation>
    <scope>NUCLEOTIDE SEQUENCE [LARGE SCALE GENOMIC DNA]</scope>
    <source>
        <strain evidence="1 2">HHB14362 ss-1</strain>
    </source>
</reference>
<dbReference type="EMBL" id="KV425596">
    <property type="protein sequence ID" value="KZT22425.1"/>
    <property type="molecule type" value="Genomic_DNA"/>
</dbReference>